<evidence type="ECO:0000259" key="1">
    <source>
        <dbReference type="Pfam" id="PF26035"/>
    </source>
</evidence>
<feature type="domain" description="DUF8010" evidence="1">
    <location>
        <begin position="2"/>
        <end position="76"/>
    </location>
</feature>
<evidence type="ECO:0000313" key="3">
    <source>
        <dbReference type="EMBL" id="MBO3731211.1"/>
    </source>
</evidence>
<dbReference type="Pfam" id="PF26572">
    <property type="entry name" value="DUF8185"/>
    <property type="match status" value="1"/>
</dbReference>
<reference evidence="3 4" key="1">
    <citation type="submission" date="2021-03" db="EMBL/GenBank/DDBJ databases">
        <title>Glycomyces sp. nov., a novel actinomycete isolated from soil.</title>
        <authorList>
            <person name="Yang X."/>
            <person name="Xu X."/>
        </authorList>
    </citation>
    <scope>NUCLEOTIDE SEQUENCE [LARGE SCALE GENOMIC DNA]</scope>
    <source>
        <strain evidence="3 4">NEAU-S30</strain>
    </source>
</reference>
<evidence type="ECO:0000313" key="4">
    <source>
        <dbReference type="Proteomes" id="UP000681341"/>
    </source>
</evidence>
<dbReference type="RefSeq" id="WP_208493873.1">
    <property type="nucleotide sequence ID" value="NZ_JAGFNP010000001.1"/>
</dbReference>
<feature type="domain" description="DUF8185" evidence="2">
    <location>
        <begin position="87"/>
        <end position="189"/>
    </location>
</feature>
<evidence type="ECO:0000259" key="2">
    <source>
        <dbReference type="Pfam" id="PF26572"/>
    </source>
</evidence>
<dbReference type="InterPro" id="IPR058323">
    <property type="entry name" value="DUF8010"/>
</dbReference>
<gene>
    <name evidence="3" type="ORF">J5V16_00125</name>
</gene>
<dbReference type="Proteomes" id="UP000681341">
    <property type="component" value="Unassembled WGS sequence"/>
</dbReference>
<keyword evidence="4" id="KW-1185">Reference proteome</keyword>
<dbReference type="InterPro" id="IPR058498">
    <property type="entry name" value="DUF8185"/>
</dbReference>
<proteinExistence type="predicted"/>
<dbReference type="Pfam" id="PF26035">
    <property type="entry name" value="DUF8010"/>
    <property type="match status" value="1"/>
</dbReference>
<name>A0ABS3TXH3_9ACTN</name>
<sequence length="194" mass="20811">MTDPTTAGDDAAFASRAARLDPDTLVLAQGGRLWAALPFGVLAVREASGSALADGDSALPDGVYRAGDLAAGTAAPRLAAEWRGRLPKQPWTTVETVPAADIAEIDRKAAQALRERRGQGVGDRRLRDAMLDHVTLRVEHDGRIYPVEFRLVAGLCRMGFLGEDPVRVLKAGRRIGLAGTYGTVWDRDRGLPML</sequence>
<protein>
    <submittedName>
        <fullName evidence="3">Uncharacterized protein</fullName>
    </submittedName>
</protein>
<organism evidence="3 4">
    <name type="scientific">Glycomyces niveus</name>
    <dbReference type="NCBI Taxonomy" id="2820287"/>
    <lineage>
        <taxon>Bacteria</taxon>
        <taxon>Bacillati</taxon>
        <taxon>Actinomycetota</taxon>
        <taxon>Actinomycetes</taxon>
        <taxon>Glycomycetales</taxon>
        <taxon>Glycomycetaceae</taxon>
        <taxon>Glycomyces</taxon>
    </lineage>
</organism>
<dbReference type="EMBL" id="JAGFNP010000001">
    <property type="protein sequence ID" value="MBO3731211.1"/>
    <property type="molecule type" value="Genomic_DNA"/>
</dbReference>
<comment type="caution">
    <text evidence="3">The sequence shown here is derived from an EMBL/GenBank/DDBJ whole genome shotgun (WGS) entry which is preliminary data.</text>
</comment>
<accession>A0ABS3TXH3</accession>